<dbReference type="EMBL" id="LT934425">
    <property type="protein sequence ID" value="SOH05451.1"/>
    <property type="molecule type" value="Genomic_DNA"/>
</dbReference>
<dbReference type="SUPFAM" id="SSF52540">
    <property type="entry name" value="P-loop containing nucleoside triphosphate hydrolases"/>
    <property type="match status" value="2"/>
</dbReference>
<keyword evidence="1" id="KW-0378">Hydrolase</keyword>
<evidence type="ECO:0000313" key="5">
    <source>
        <dbReference type="Proteomes" id="UP000221734"/>
    </source>
</evidence>
<dbReference type="CDD" id="cd18012">
    <property type="entry name" value="DEXQc_arch_SWI2_SNF2"/>
    <property type="match status" value="1"/>
</dbReference>
<dbReference type="SMART" id="SM00487">
    <property type="entry name" value="DEXDc"/>
    <property type="match status" value="1"/>
</dbReference>
<dbReference type="InterPro" id="IPR001650">
    <property type="entry name" value="Helicase_C-like"/>
</dbReference>
<dbReference type="InterPro" id="IPR027417">
    <property type="entry name" value="P-loop_NTPase"/>
</dbReference>
<evidence type="ECO:0000259" key="2">
    <source>
        <dbReference type="PROSITE" id="PS51192"/>
    </source>
</evidence>
<feature type="domain" description="Helicase ATP-binding" evidence="2">
    <location>
        <begin position="950"/>
        <end position="1096"/>
    </location>
</feature>
<evidence type="ECO:0000259" key="3">
    <source>
        <dbReference type="PROSITE" id="PS51194"/>
    </source>
</evidence>
<reference evidence="5" key="1">
    <citation type="submission" date="2017-10" db="EMBL/GenBank/DDBJ databases">
        <authorList>
            <person name="Frank J."/>
        </authorList>
    </citation>
    <scope>NUCLEOTIDE SEQUENCE [LARGE SCALE GENOMIC DNA]</scope>
</reference>
<dbReference type="RefSeq" id="WP_099326031.1">
    <property type="nucleotide sequence ID" value="NZ_LT934425.1"/>
</dbReference>
<dbReference type="InterPro" id="IPR000330">
    <property type="entry name" value="SNF2_N"/>
</dbReference>
<proteinExistence type="predicted"/>
<dbReference type="Gene3D" id="3.40.50.300">
    <property type="entry name" value="P-loop containing nucleotide triphosphate hydrolases"/>
    <property type="match status" value="1"/>
</dbReference>
<dbReference type="PROSITE" id="PS51192">
    <property type="entry name" value="HELICASE_ATP_BIND_1"/>
    <property type="match status" value="1"/>
</dbReference>
<dbReference type="Proteomes" id="UP000221734">
    <property type="component" value="Chromosome Kuenenia_stuttgartiensis_MBR1"/>
</dbReference>
<dbReference type="CDD" id="cd18793">
    <property type="entry name" value="SF2_C_SNF"/>
    <property type="match status" value="1"/>
</dbReference>
<gene>
    <name evidence="4" type="ORF">KSMBR1_2972</name>
</gene>
<keyword evidence="5" id="KW-1185">Reference proteome</keyword>
<evidence type="ECO:0000313" key="4">
    <source>
        <dbReference type="EMBL" id="SOH05451.1"/>
    </source>
</evidence>
<dbReference type="PANTHER" id="PTHR10799">
    <property type="entry name" value="SNF2/RAD54 HELICASE FAMILY"/>
    <property type="match status" value="1"/>
</dbReference>
<dbReference type="GO" id="GO:0016787">
    <property type="term" value="F:hydrolase activity"/>
    <property type="evidence" value="ECO:0007669"/>
    <property type="project" value="UniProtKB-KW"/>
</dbReference>
<dbReference type="InterPro" id="IPR038718">
    <property type="entry name" value="SNF2-like_sf"/>
</dbReference>
<evidence type="ECO:0000256" key="1">
    <source>
        <dbReference type="ARBA" id="ARBA00022801"/>
    </source>
</evidence>
<protein>
    <submittedName>
        <fullName evidence="4">Uncharacterized protein</fullName>
    </submittedName>
</protein>
<organism evidence="4 5">
    <name type="scientific">Kuenenia stuttgartiensis</name>
    <dbReference type="NCBI Taxonomy" id="174633"/>
    <lineage>
        <taxon>Bacteria</taxon>
        <taxon>Pseudomonadati</taxon>
        <taxon>Planctomycetota</taxon>
        <taxon>Candidatus Brocadiia</taxon>
        <taxon>Candidatus Brocadiales</taxon>
        <taxon>Candidatus Brocadiaceae</taxon>
        <taxon>Candidatus Kuenenia</taxon>
    </lineage>
</organism>
<dbReference type="OrthoDB" id="9814088at2"/>
<dbReference type="GO" id="GO:0005524">
    <property type="term" value="F:ATP binding"/>
    <property type="evidence" value="ECO:0007669"/>
    <property type="project" value="InterPro"/>
</dbReference>
<dbReference type="KEGG" id="kst:KSMBR1_2972"/>
<dbReference type="Pfam" id="PF00271">
    <property type="entry name" value="Helicase_C"/>
    <property type="match status" value="1"/>
</dbReference>
<dbReference type="Pfam" id="PF00176">
    <property type="entry name" value="SNF2-rel_dom"/>
    <property type="match status" value="1"/>
</dbReference>
<feature type="domain" description="Helicase C-terminal" evidence="3">
    <location>
        <begin position="1222"/>
        <end position="1373"/>
    </location>
</feature>
<accession>A0A2C9CIF5</accession>
<sequence length="1383" mass="157101">MSQKLPQNFSDIYGQLNSIEQSLLQILAINYAPMTQGNLYSVARRTKGLPIINKDLFNMRDFKYALDRLAKFDLIGPVGTGVVQCKSVLVDEILARISKNDYFRELVDAVQCCVPVPPYVYIDSQLIVREIRIGLYTGNADIVVENLNRSANYYGERFDAKKVVVDVCTNPLFHAEMFDSLHPAIKKIVFQNMVDHAIMSYRPLSEEQCASLAKYGTVDEREYVIIRNIYAMYLIFRGNLTEAENIVQKDFGYMDLMLAQGCVAFLKGENSKSLAIYDQALKAFQKKMIKKIGFFTQILGLFYLFALAKSGQPEDLRLAKELLAWGTRNEPENLTNMCKRCIYAAIIAQNNLIPEAKEILSGIFSHFHKNSVFALFYELAAYWIDEDLVKLHAKTNKSRFEIANKNGFFLPALVHGRLFLKSKKNALIQRTCDQLAESTGIQDITDSIHRKEDWEKMLNALIDLSLKEKTNASSRECRLVWMVSLDKKYIQITPKGQRLNKNGKWSAGKRVSHKNLLEGLDYMTSQDRKVVQVFIETPKSNMDYYGHFYSENHEKALLALVGHPLVFLEDSPHIAVDLVKGEPELIVGQTKRGYSLQFSETFKDTGIEVVKESPTRYKIVEIKDEHVRIAKFMGKRQISIPAKAKEDLIKAVSGISSLITVHSFIEGADETIPTIEASANTYIHLLPVGHGFKLEIFVKPFVTSPPYFNPGAGGKHVFTEINQQRVQSSRDLSLEKVNAENIINACPSLQQSGNTQWAWLFNNNEDCLQILSELYEVKDRVTVEWPEGEKLKILAVASFPQFSMNISHENDWFSASGELKIDDDLIIKMSDLLDLLDNGSTRFIQLKDGQFLALAEQFRKRLEEMNAFAERGKDEIRFHPLATVALEDTLEEIKQLKVDKAWNDNIARLKKVRERIPAVPTTLQADLRNYQVEGFQWLSRLSDWRVGACLSDDMGLGKTIQALTVILEHAKEGPSLVIAPASVCMNWISEASRFAPTLNVSIFGEEKDRKEAIKKQGPFDLLVCSYGLLQQEEKILADKKWTIIILDEAQAIKNSNTKRSKAAMALKGDFKIITTGTPIENHLGELWNLFQFINPGLLGSIKRFNEKYAIPIERDKSHQARLRLKKLIQPFILRRTKAQVLEELPPKTEITLSVEMTPEESAFYEALRQKAIDNIESFDFGKGEGYLRVLAEIMKLRRACCHSRLVVPGHSLESSKIRLFGEVVQELMENNHKALVFSQFVDYLAIIREYVEGLNISYQYLDGSTPMKERKRSVDAFQSGEGELFLISLKAGGLGLNLTAADYVIHMDPWWNPAVEDQASDRAHRIGQKRPVTIYRLVTKGTIEEKIVNLHQHKRELADSLLEGSDMSGKITTEQLLQLIHGQ</sequence>
<dbReference type="InterPro" id="IPR049730">
    <property type="entry name" value="SNF2/RAD54-like_C"/>
</dbReference>
<dbReference type="SMART" id="SM00490">
    <property type="entry name" value="HELICc"/>
    <property type="match status" value="1"/>
</dbReference>
<name>A0A2C9CIF5_KUEST</name>
<dbReference type="InterPro" id="IPR014001">
    <property type="entry name" value="Helicase_ATP-bd"/>
</dbReference>
<dbReference type="Gene3D" id="3.40.50.10810">
    <property type="entry name" value="Tandem AAA-ATPase domain"/>
    <property type="match status" value="1"/>
</dbReference>
<dbReference type="PROSITE" id="PS51194">
    <property type="entry name" value="HELICASE_CTER"/>
    <property type="match status" value="1"/>
</dbReference>